<dbReference type="OrthoDB" id="8481046at2"/>
<evidence type="ECO:0000313" key="2">
    <source>
        <dbReference type="Proteomes" id="UP000238220"/>
    </source>
</evidence>
<gene>
    <name evidence="1" type="ORF">C3942_10350</name>
</gene>
<proteinExistence type="predicted"/>
<dbReference type="RefSeq" id="WP_104230317.1">
    <property type="nucleotide sequence ID" value="NZ_PSNW01000005.1"/>
</dbReference>
<dbReference type="AlphaFoldDB" id="A0A2S5TFT7"/>
<evidence type="ECO:0000313" key="1">
    <source>
        <dbReference type="EMBL" id="PPE73802.1"/>
    </source>
</evidence>
<dbReference type="Proteomes" id="UP000238220">
    <property type="component" value="Unassembled WGS sequence"/>
</dbReference>
<protein>
    <submittedName>
        <fullName evidence="1">Uncharacterized protein</fullName>
    </submittedName>
</protein>
<name>A0A2S5TFT7_9GAMM</name>
<sequence length="170" mass="19723">MQLHQINIQYDMAQDRLLLRVSTRDRQEYRLWLTRRFTALWWPALFEVLGHNEAVRRQGDPELQKAVLEFQHQTALQGTDFRQRFDAEELAQGMAPLLVHKVQMRRDGEEHYLLVFSPQEGPGLEVRLPERIMHALARLLTEGVKQADWGIAAPAAAQPDLPPAAERRLN</sequence>
<dbReference type="EMBL" id="PSNW01000005">
    <property type="protein sequence ID" value="PPE73802.1"/>
    <property type="molecule type" value="Genomic_DNA"/>
</dbReference>
<comment type="caution">
    <text evidence="1">The sequence shown here is derived from an EMBL/GenBank/DDBJ whole genome shotgun (WGS) entry which is preliminary data.</text>
</comment>
<accession>A0A2S5TFT7</accession>
<keyword evidence="2" id="KW-1185">Reference proteome</keyword>
<organism evidence="1 2">
    <name type="scientific">Solimonas fluminis</name>
    <dbReference type="NCBI Taxonomy" id="2086571"/>
    <lineage>
        <taxon>Bacteria</taxon>
        <taxon>Pseudomonadati</taxon>
        <taxon>Pseudomonadota</taxon>
        <taxon>Gammaproteobacteria</taxon>
        <taxon>Nevskiales</taxon>
        <taxon>Nevskiaceae</taxon>
        <taxon>Solimonas</taxon>
    </lineage>
</organism>
<reference evidence="1 2" key="1">
    <citation type="submission" date="2018-02" db="EMBL/GenBank/DDBJ databases">
        <title>Genome sequencing of Solimonas sp. HR-BB.</title>
        <authorList>
            <person name="Lee Y."/>
            <person name="Jeon C.O."/>
        </authorList>
    </citation>
    <scope>NUCLEOTIDE SEQUENCE [LARGE SCALE GENOMIC DNA]</scope>
    <source>
        <strain evidence="1 2">HR-BB</strain>
    </source>
</reference>